<dbReference type="AlphaFoldDB" id="R4K2S0"/>
<dbReference type="OrthoDB" id="1727286at2"/>
<dbReference type="EMBL" id="CP003261">
    <property type="protein sequence ID" value="AGK97407.1"/>
    <property type="molecule type" value="Genomic_DNA"/>
</dbReference>
<proteinExistence type="predicted"/>
<dbReference type="PATRIC" id="fig|86416.3.peg.2531"/>
<gene>
    <name evidence="2" type="ORF">Clopa_2547</name>
</gene>
<dbReference type="eggNOG" id="ENOG5032IUN">
    <property type="taxonomic scope" value="Bacteria"/>
</dbReference>
<dbReference type="Proteomes" id="UP000013523">
    <property type="component" value="Chromosome"/>
</dbReference>
<dbReference type="InterPro" id="IPR046787">
    <property type="entry name" value="DnaT_2"/>
</dbReference>
<reference evidence="2 3" key="1">
    <citation type="submission" date="2012-01" db="EMBL/GenBank/DDBJ databases">
        <title>Complete sequence of chromosome of Clostridium pasteurianum BC1.</title>
        <authorList>
            <consortium name="US DOE Joint Genome Institute"/>
            <person name="Lucas S."/>
            <person name="Han J."/>
            <person name="Lapidus A."/>
            <person name="Cheng J.-F."/>
            <person name="Goodwin L."/>
            <person name="Pitluck S."/>
            <person name="Peters L."/>
            <person name="Mikhailova N."/>
            <person name="Teshima H."/>
            <person name="Detter J.C."/>
            <person name="Han C."/>
            <person name="Tapia R."/>
            <person name="Land M."/>
            <person name="Hauser L."/>
            <person name="Kyrpides N."/>
            <person name="Ivanova N."/>
            <person name="Pagani I."/>
            <person name="Dunn J."/>
            <person name="Taghavi S."/>
            <person name="Francis A."/>
            <person name="van der Lelie D."/>
            <person name="Woyke T."/>
        </authorList>
    </citation>
    <scope>NUCLEOTIDE SEQUENCE [LARGE SCALE GENOMIC DNA]</scope>
    <source>
        <strain evidence="2 3">BC1</strain>
    </source>
</reference>
<dbReference type="Pfam" id="PF20557">
    <property type="entry name" value="DnaT_2"/>
    <property type="match status" value="1"/>
</dbReference>
<dbReference type="STRING" id="86416.Clopa_2547"/>
<keyword evidence="3" id="KW-1185">Reference proteome</keyword>
<dbReference type="KEGG" id="cpas:Clopa_2547"/>
<feature type="domain" description="Putative DnaT-like" evidence="1">
    <location>
        <begin position="6"/>
        <end position="73"/>
    </location>
</feature>
<organism evidence="2 3">
    <name type="scientific">Clostridium pasteurianum BC1</name>
    <dbReference type="NCBI Taxonomy" id="86416"/>
    <lineage>
        <taxon>Bacteria</taxon>
        <taxon>Bacillati</taxon>
        <taxon>Bacillota</taxon>
        <taxon>Clostridia</taxon>
        <taxon>Eubacteriales</taxon>
        <taxon>Clostridiaceae</taxon>
        <taxon>Clostridium</taxon>
    </lineage>
</organism>
<dbReference type="RefSeq" id="WP_015615707.1">
    <property type="nucleotide sequence ID" value="NC_021182.1"/>
</dbReference>
<dbReference type="HOGENOM" id="CLU_1567790_0_0_9"/>
<evidence type="ECO:0000313" key="2">
    <source>
        <dbReference type="EMBL" id="AGK97407.1"/>
    </source>
</evidence>
<evidence type="ECO:0000259" key="1">
    <source>
        <dbReference type="Pfam" id="PF20557"/>
    </source>
</evidence>
<name>R4K2S0_CLOPA</name>
<protein>
    <recommendedName>
        <fullName evidence="1">Putative DnaT-like domain-containing protein</fullName>
    </recommendedName>
</protein>
<evidence type="ECO:0000313" key="3">
    <source>
        <dbReference type="Proteomes" id="UP000013523"/>
    </source>
</evidence>
<accession>R4K2S0</accession>
<sequence>MVELIVNTNTYISVADADAYFDDRLFSDTWDNTDADTKAKALIMATKKIDRLPIIGRKAIDSQTLQFPRMIYSYNRDNLFNSYFVTQEGNKYITNSIGWYTEDFVSNRVKYATCEEALALLERGNSKRIKLQQQNVKSFSLGGGISETYGNRIVKILSEEAQEYLQPYRTTSIPIF</sequence>